<dbReference type="Proteomes" id="UP000005436">
    <property type="component" value="Chromosome"/>
</dbReference>
<dbReference type="KEGG" id="tfo:BFO_0366"/>
<evidence type="ECO:0000313" key="1">
    <source>
        <dbReference type="EMBL" id="AEW22382.1"/>
    </source>
</evidence>
<sequence>MNNDTTVLKLLIMQKTTHCFGYIKKILYVCKTNFKTKIR</sequence>
<gene>
    <name evidence="1" type="ordered locus">BFO_0366</name>
</gene>
<dbReference type="HOGENOM" id="CLU_3334061_0_0_10"/>
<dbReference type="AlphaFoldDB" id="G8UK59"/>
<reference evidence="2" key="1">
    <citation type="submission" date="2011-12" db="EMBL/GenBank/DDBJ databases">
        <title>Complete sequence of Tannerella forsythia ATCC 43037.</title>
        <authorList>
            <person name="Dewhirst F."/>
            <person name="Tanner A."/>
            <person name="Izard J."/>
            <person name="Brinkac L."/>
            <person name="Durkin A.S."/>
            <person name="Hostetler J."/>
            <person name="Shetty J."/>
            <person name="Torralba M."/>
            <person name="Gill S."/>
            <person name="Nelson K."/>
        </authorList>
    </citation>
    <scope>NUCLEOTIDE SEQUENCE [LARGE SCALE GENOMIC DNA]</scope>
    <source>
        <strain evidence="2">ATCC 43037 / JCM 10827 / CCUG 33226 / KCTC 5666 / FDC 338</strain>
    </source>
</reference>
<dbReference type="EMBL" id="CP003191">
    <property type="protein sequence ID" value="AEW22382.1"/>
    <property type="molecule type" value="Genomic_DNA"/>
</dbReference>
<protein>
    <submittedName>
        <fullName evidence="1">Uncharacterized protein</fullName>
    </submittedName>
</protein>
<dbReference type="STRING" id="203275.BFO_0366"/>
<accession>G8UK59</accession>
<proteinExistence type="predicted"/>
<organism evidence="1 2">
    <name type="scientific">Tannerella forsythia (strain ATCC 43037 / JCM 10827 / CCUG 21028 A / KCTC 5666 / FDC 338)</name>
    <name type="common">Bacteroides forsythus</name>
    <dbReference type="NCBI Taxonomy" id="203275"/>
    <lineage>
        <taxon>Bacteria</taxon>
        <taxon>Pseudomonadati</taxon>
        <taxon>Bacteroidota</taxon>
        <taxon>Bacteroidia</taxon>
        <taxon>Bacteroidales</taxon>
        <taxon>Tannerellaceae</taxon>
        <taxon>Tannerella</taxon>
    </lineage>
</organism>
<name>G8UK59_TANFA</name>
<evidence type="ECO:0000313" key="2">
    <source>
        <dbReference type="Proteomes" id="UP000005436"/>
    </source>
</evidence>
<keyword evidence="2" id="KW-1185">Reference proteome</keyword>